<evidence type="ECO:0000256" key="1">
    <source>
        <dbReference type="ARBA" id="ARBA00004442"/>
    </source>
</evidence>
<reference evidence="9" key="1">
    <citation type="journal article" date="2019" name="Int. J. Syst. Evol. Microbiol.">
        <title>The Global Catalogue of Microorganisms (GCM) 10K type strain sequencing project: providing services to taxonomists for standard genome sequencing and annotation.</title>
        <authorList>
            <consortium name="The Broad Institute Genomics Platform"/>
            <consortium name="The Broad Institute Genome Sequencing Center for Infectious Disease"/>
            <person name="Wu L."/>
            <person name="Ma J."/>
        </authorList>
    </citation>
    <scope>NUCLEOTIDE SEQUENCE [LARGE SCALE GENOMIC DNA]</scope>
    <source>
        <strain evidence="9">CCUG 55609</strain>
    </source>
</reference>
<dbReference type="PANTHER" id="PTHR34001">
    <property type="entry name" value="BLL7405 PROTEIN"/>
    <property type="match status" value="1"/>
</dbReference>
<evidence type="ECO:0000256" key="4">
    <source>
        <dbReference type="ARBA" id="ARBA00023237"/>
    </source>
</evidence>
<organism evidence="8 9">
    <name type="scientific">Mycoplana ramosa</name>
    <name type="common">Mycoplana bullata</name>
    <dbReference type="NCBI Taxonomy" id="40837"/>
    <lineage>
        <taxon>Bacteria</taxon>
        <taxon>Pseudomonadati</taxon>
        <taxon>Pseudomonadota</taxon>
        <taxon>Alphaproteobacteria</taxon>
        <taxon>Hyphomicrobiales</taxon>
        <taxon>Rhizobiaceae</taxon>
        <taxon>Mycoplana</taxon>
    </lineage>
</organism>
<dbReference type="SUPFAM" id="SSF56925">
    <property type="entry name" value="OMPA-like"/>
    <property type="match status" value="1"/>
</dbReference>
<dbReference type="PANTHER" id="PTHR34001:SF3">
    <property type="entry name" value="BLL7405 PROTEIN"/>
    <property type="match status" value="1"/>
</dbReference>
<dbReference type="InterPro" id="IPR027385">
    <property type="entry name" value="Beta-barrel_OMP"/>
</dbReference>
<feature type="signal peptide" evidence="6">
    <location>
        <begin position="1"/>
        <end position="23"/>
    </location>
</feature>
<dbReference type="InterPro" id="IPR011250">
    <property type="entry name" value="OMP/PagP_B-barrel"/>
</dbReference>
<keyword evidence="2 6" id="KW-0732">Signal</keyword>
<dbReference type="Gene3D" id="2.40.160.20">
    <property type="match status" value="1"/>
</dbReference>
<feature type="chain" id="PRO_5046243662" evidence="6">
    <location>
        <begin position="24"/>
        <end position="212"/>
    </location>
</feature>
<dbReference type="Pfam" id="PF13505">
    <property type="entry name" value="OMP_b-brl"/>
    <property type="match status" value="1"/>
</dbReference>
<feature type="domain" description="Outer membrane protein beta-barrel" evidence="7">
    <location>
        <begin position="32"/>
        <end position="212"/>
    </location>
</feature>
<dbReference type="Proteomes" id="UP001597173">
    <property type="component" value="Unassembled WGS sequence"/>
</dbReference>
<dbReference type="RefSeq" id="WP_374840545.1">
    <property type="nucleotide sequence ID" value="NZ_JBHEEW010000015.1"/>
</dbReference>
<evidence type="ECO:0000259" key="7">
    <source>
        <dbReference type="Pfam" id="PF13505"/>
    </source>
</evidence>
<evidence type="ECO:0000256" key="3">
    <source>
        <dbReference type="ARBA" id="ARBA00023136"/>
    </source>
</evidence>
<evidence type="ECO:0000313" key="8">
    <source>
        <dbReference type="EMBL" id="MFD1329488.1"/>
    </source>
</evidence>
<proteinExistence type="inferred from homology"/>
<dbReference type="InterPro" id="IPR051692">
    <property type="entry name" value="OMP-like"/>
</dbReference>
<keyword evidence="4" id="KW-0998">Cell outer membrane</keyword>
<dbReference type="EMBL" id="JBHTNF010000011">
    <property type="protein sequence ID" value="MFD1329488.1"/>
    <property type="molecule type" value="Genomic_DNA"/>
</dbReference>
<comment type="caution">
    <text evidence="8">The sequence shown here is derived from an EMBL/GenBank/DDBJ whole genome shotgun (WGS) entry which is preliminary data.</text>
</comment>
<sequence>MRTLIITLMASAMSIAAFQAAHAADAVEEIPQAPAADFSEPVGGNWAGGYAGGTVTWQHGNFEKQSGNGANGFGGGVYGGYNMQNGQLVYGGEADVNYSGIDSKNATREAKQGVNGSLRARVGVDLNPVLLYGTGGVAVARSKMEDDTSSDKRTMYGWTAGVGAEGFVTDNVTARVEYRYTDYADKKFSLDSGNVRAGQDEQSVRVGMGYKF</sequence>
<keyword evidence="9" id="KW-1185">Reference proteome</keyword>
<name>A0ABW3YZS0_MYCRA</name>
<evidence type="ECO:0000313" key="9">
    <source>
        <dbReference type="Proteomes" id="UP001597173"/>
    </source>
</evidence>
<comment type="similarity">
    <text evidence="5">Belongs to the Omp25/RopB family.</text>
</comment>
<protein>
    <submittedName>
        <fullName evidence="8">Outer membrane protein</fullName>
    </submittedName>
</protein>
<accession>A0ABW3YZS0</accession>
<gene>
    <name evidence="8" type="ORF">ACFQ33_16485</name>
</gene>
<evidence type="ECO:0000256" key="6">
    <source>
        <dbReference type="SAM" id="SignalP"/>
    </source>
</evidence>
<evidence type="ECO:0000256" key="2">
    <source>
        <dbReference type="ARBA" id="ARBA00022729"/>
    </source>
</evidence>
<comment type="subcellular location">
    <subcellularLocation>
        <location evidence="1">Cell outer membrane</location>
    </subcellularLocation>
</comment>
<keyword evidence="3" id="KW-0472">Membrane</keyword>
<evidence type="ECO:0000256" key="5">
    <source>
        <dbReference type="ARBA" id="ARBA00038306"/>
    </source>
</evidence>